<organism evidence="1 2">
    <name type="scientific">Tilletia caries</name>
    <name type="common">wheat bunt fungus</name>
    <dbReference type="NCBI Taxonomy" id="13290"/>
    <lineage>
        <taxon>Eukaryota</taxon>
        <taxon>Fungi</taxon>
        <taxon>Dikarya</taxon>
        <taxon>Basidiomycota</taxon>
        <taxon>Ustilaginomycotina</taxon>
        <taxon>Exobasidiomycetes</taxon>
        <taxon>Tilletiales</taxon>
        <taxon>Tilletiaceae</taxon>
        <taxon>Tilletia</taxon>
    </lineage>
</organism>
<gene>
    <name evidence="1" type="ORF">A4X03_0g5124</name>
</gene>
<dbReference type="InterPro" id="IPR029045">
    <property type="entry name" value="ClpP/crotonase-like_dom_sf"/>
</dbReference>
<dbReference type="GO" id="GO:0005777">
    <property type="term" value="C:peroxisome"/>
    <property type="evidence" value="ECO:0007669"/>
    <property type="project" value="TreeGrafter"/>
</dbReference>
<reference evidence="1" key="1">
    <citation type="submission" date="2016-04" db="EMBL/GenBank/DDBJ databases">
        <authorList>
            <person name="Nguyen H.D."/>
            <person name="Kesanakurti P."/>
            <person name="Cullis J."/>
            <person name="Levesque C.A."/>
            <person name="Hambleton S."/>
        </authorList>
    </citation>
    <scope>NUCLEOTIDE SEQUENCE</scope>
    <source>
        <strain evidence="1">DAOMC 238032</strain>
    </source>
</reference>
<evidence type="ECO:0000313" key="1">
    <source>
        <dbReference type="EMBL" id="KAE8256721.1"/>
    </source>
</evidence>
<dbReference type="PANTHER" id="PTHR11941">
    <property type="entry name" value="ENOYL-COA HYDRATASE-RELATED"/>
    <property type="match status" value="1"/>
</dbReference>
<dbReference type="GO" id="GO:0004165">
    <property type="term" value="F:delta(3)-delta(2)-enoyl-CoA isomerase activity"/>
    <property type="evidence" value="ECO:0007669"/>
    <property type="project" value="TreeGrafter"/>
</dbReference>
<sequence length="270" mass="28973">MSSLATASISAPAHFPSKGTALVTVTEPEESLFILTMLGTETPDNRLTHAHLEAWLQALDHVEGRWDAIPDAKKKEGAALVSTARVDPSQKIWSNGLDLAAATSDEHFFDTHLLRVYERLLAFPIPTVASVGGHAFAGGFALAASHDYRVMNGNKGFLCMNEILFGAQLPPGVYAALSTKVVHPATARSMVLEGHRFAGPEAKAVGLVDVLAPEKGQEGGPAETLEGAVQLARKLRPLCAWDAWGSNKLVMHSYQLAVLREKNFEATSKL</sequence>
<evidence type="ECO:0008006" key="3">
    <source>
        <dbReference type="Google" id="ProtNLM"/>
    </source>
</evidence>
<reference evidence="1" key="2">
    <citation type="journal article" date="2019" name="IMA Fungus">
        <title>Genome sequencing and comparison of five Tilletia species to identify candidate genes for the detection of regulated species infecting wheat.</title>
        <authorList>
            <person name="Nguyen H.D.T."/>
            <person name="Sultana T."/>
            <person name="Kesanakurti P."/>
            <person name="Hambleton S."/>
        </authorList>
    </citation>
    <scope>NUCLEOTIDE SEQUENCE</scope>
    <source>
        <strain evidence="1">DAOMC 238032</strain>
    </source>
</reference>
<dbReference type="PANTHER" id="PTHR11941:SF75">
    <property type="entry name" value="ENOYL-COA HYDRATASE_ISOMERASE FAMILY PROTEIN"/>
    <property type="match status" value="1"/>
</dbReference>
<dbReference type="Proteomes" id="UP000077671">
    <property type="component" value="Unassembled WGS sequence"/>
</dbReference>
<protein>
    <recommendedName>
        <fullName evidence="3">Enoyl-CoA hydratase</fullName>
    </recommendedName>
</protein>
<dbReference type="GO" id="GO:0006635">
    <property type="term" value="P:fatty acid beta-oxidation"/>
    <property type="evidence" value="ECO:0007669"/>
    <property type="project" value="TreeGrafter"/>
</dbReference>
<comment type="caution">
    <text evidence="1">The sequence shown here is derived from an EMBL/GenBank/DDBJ whole genome shotgun (WGS) entry which is preliminary data.</text>
</comment>
<name>A0A177T5Z3_9BASI</name>
<dbReference type="Pfam" id="PF00378">
    <property type="entry name" value="ECH_1"/>
    <property type="match status" value="1"/>
</dbReference>
<evidence type="ECO:0000313" key="2">
    <source>
        <dbReference type="Proteomes" id="UP000077671"/>
    </source>
</evidence>
<dbReference type="InterPro" id="IPR001753">
    <property type="entry name" value="Enoyl-CoA_hydra/iso"/>
</dbReference>
<dbReference type="SUPFAM" id="SSF52096">
    <property type="entry name" value="ClpP/crotonase"/>
    <property type="match status" value="1"/>
</dbReference>
<dbReference type="Gene3D" id="3.90.226.10">
    <property type="entry name" value="2-enoyl-CoA Hydratase, Chain A, domain 1"/>
    <property type="match status" value="1"/>
</dbReference>
<proteinExistence type="predicted"/>
<dbReference type="CDD" id="cd06558">
    <property type="entry name" value="crotonase-like"/>
    <property type="match status" value="1"/>
</dbReference>
<dbReference type="EMBL" id="LWDD02000773">
    <property type="protein sequence ID" value="KAE8256721.1"/>
    <property type="molecule type" value="Genomic_DNA"/>
</dbReference>
<accession>A0A177T5Z3</accession>
<dbReference type="AlphaFoldDB" id="A0A177T5Z3"/>